<evidence type="ECO:0000256" key="2">
    <source>
        <dbReference type="ARBA" id="ARBA00022748"/>
    </source>
</evidence>
<dbReference type="InterPro" id="IPR013766">
    <property type="entry name" value="Thioredoxin_domain"/>
</dbReference>
<protein>
    <submittedName>
        <fullName evidence="6">Putative thiol-disulfide oxidoreductase</fullName>
    </submittedName>
</protein>
<organism evidence="6 7">
    <name type="scientific">Flavihumibacter petaseus NBRC 106054</name>
    <dbReference type="NCBI Taxonomy" id="1220578"/>
    <lineage>
        <taxon>Bacteria</taxon>
        <taxon>Pseudomonadati</taxon>
        <taxon>Bacteroidota</taxon>
        <taxon>Chitinophagia</taxon>
        <taxon>Chitinophagales</taxon>
        <taxon>Chitinophagaceae</taxon>
        <taxon>Flavihumibacter</taxon>
    </lineage>
</organism>
<evidence type="ECO:0000256" key="1">
    <source>
        <dbReference type="ARBA" id="ARBA00004196"/>
    </source>
</evidence>
<evidence type="ECO:0000256" key="4">
    <source>
        <dbReference type="ARBA" id="ARBA00023284"/>
    </source>
</evidence>
<keyword evidence="3" id="KW-1015">Disulfide bond</keyword>
<sequence length="374" mass="41670">MKSIFPLLVFPALVLAEPGKPLTIKGTIKSADPVKMIYLNYSVGEDRKSDSVAATKGQFTIKTALEEPTQAMLTIKYDKPDGKTNTRVERKMIFLEPGQMTIRIKDSLQGATISGSKANAEFEKLNKLGESYDEAMQALNEPYSKCYEQKDEEGMKRIMAQFDSLSKEKSNKVTLPYIVNNGNSPIALYVLKQYAGYDLDPAKVEPLFEALPAGTKQLPSGIAFKNQIETAKKTAVGAYALEFTQNDTLDKPVSLSSFRGKYVLLDFWASWCGPCRAENPNVVKAYEQYKDKQFTVLSVSLDQPGKKQAWLDAIHKDGLTWTHVSDLKFWNNAVAKLYGIQAIPQNLLIDQQGKIIAKNITGEDLHKKLAELLP</sequence>
<dbReference type="GO" id="GO:0030313">
    <property type="term" value="C:cell envelope"/>
    <property type="evidence" value="ECO:0007669"/>
    <property type="project" value="UniProtKB-SubCell"/>
</dbReference>
<dbReference type="Pfam" id="PF14289">
    <property type="entry name" value="DUF4369"/>
    <property type="match status" value="1"/>
</dbReference>
<dbReference type="RefSeq" id="WP_046368968.1">
    <property type="nucleotide sequence ID" value="NZ_BBWV01000002.1"/>
</dbReference>
<dbReference type="STRING" id="1220578.FPE01S_02_01250"/>
<dbReference type="Gene3D" id="3.40.30.10">
    <property type="entry name" value="Glutaredoxin"/>
    <property type="match status" value="1"/>
</dbReference>
<keyword evidence="4" id="KW-0676">Redox-active center</keyword>
<dbReference type="Pfam" id="PF00578">
    <property type="entry name" value="AhpC-TSA"/>
    <property type="match status" value="1"/>
</dbReference>
<dbReference type="EMBL" id="BBWV01000002">
    <property type="protein sequence ID" value="GAO43020.1"/>
    <property type="molecule type" value="Genomic_DNA"/>
</dbReference>
<comment type="subcellular location">
    <subcellularLocation>
        <location evidence="1">Cell envelope</location>
    </subcellularLocation>
</comment>
<dbReference type="GO" id="GO:0016491">
    <property type="term" value="F:oxidoreductase activity"/>
    <property type="evidence" value="ECO:0007669"/>
    <property type="project" value="InterPro"/>
</dbReference>
<evidence type="ECO:0000313" key="7">
    <source>
        <dbReference type="Proteomes" id="UP000033121"/>
    </source>
</evidence>
<keyword evidence="7" id="KW-1185">Reference proteome</keyword>
<dbReference type="GO" id="GO:0016209">
    <property type="term" value="F:antioxidant activity"/>
    <property type="evidence" value="ECO:0007669"/>
    <property type="project" value="InterPro"/>
</dbReference>
<name>A0A0E9N0Y0_9BACT</name>
<dbReference type="PROSITE" id="PS51352">
    <property type="entry name" value="THIOREDOXIN_2"/>
    <property type="match status" value="1"/>
</dbReference>
<dbReference type="InterPro" id="IPR050553">
    <property type="entry name" value="Thioredoxin_ResA/DsbE_sf"/>
</dbReference>
<reference evidence="6 7" key="1">
    <citation type="submission" date="2015-04" db="EMBL/GenBank/DDBJ databases">
        <title>Whole genome shotgun sequence of Flavihumibacter petaseus NBRC 106054.</title>
        <authorList>
            <person name="Miyazawa S."/>
            <person name="Hosoyama A."/>
            <person name="Hashimoto M."/>
            <person name="Noguchi M."/>
            <person name="Tsuchikane K."/>
            <person name="Ohji S."/>
            <person name="Yamazoe A."/>
            <person name="Ichikawa N."/>
            <person name="Kimura A."/>
            <person name="Fujita N."/>
        </authorList>
    </citation>
    <scope>NUCLEOTIDE SEQUENCE [LARGE SCALE GENOMIC DNA]</scope>
    <source>
        <strain evidence="6 7">NBRC 106054</strain>
    </source>
</reference>
<evidence type="ECO:0000259" key="5">
    <source>
        <dbReference type="PROSITE" id="PS51352"/>
    </source>
</evidence>
<accession>A0A0E9N0Y0</accession>
<evidence type="ECO:0000256" key="3">
    <source>
        <dbReference type="ARBA" id="ARBA00023157"/>
    </source>
</evidence>
<dbReference type="CDD" id="cd02966">
    <property type="entry name" value="TlpA_like_family"/>
    <property type="match status" value="1"/>
</dbReference>
<keyword evidence="2" id="KW-0201">Cytochrome c-type biogenesis</keyword>
<evidence type="ECO:0000313" key="6">
    <source>
        <dbReference type="EMBL" id="GAO43020.1"/>
    </source>
</evidence>
<dbReference type="AlphaFoldDB" id="A0A0E9N0Y0"/>
<dbReference type="InterPro" id="IPR000866">
    <property type="entry name" value="AhpC/TSA"/>
</dbReference>
<dbReference type="SUPFAM" id="SSF52833">
    <property type="entry name" value="Thioredoxin-like"/>
    <property type="match status" value="1"/>
</dbReference>
<dbReference type="OrthoDB" id="750178at2"/>
<dbReference type="InterPro" id="IPR017937">
    <property type="entry name" value="Thioredoxin_CS"/>
</dbReference>
<dbReference type="PANTHER" id="PTHR42852">
    <property type="entry name" value="THIOL:DISULFIDE INTERCHANGE PROTEIN DSBE"/>
    <property type="match status" value="1"/>
</dbReference>
<dbReference type="InterPro" id="IPR025380">
    <property type="entry name" value="DUF4369"/>
</dbReference>
<dbReference type="GO" id="GO:0017004">
    <property type="term" value="P:cytochrome complex assembly"/>
    <property type="evidence" value="ECO:0007669"/>
    <property type="project" value="UniProtKB-KW"/>
</dbReference>
<dbReference type="Proteomes" id="UP000033121">
    <property type="component" value="Unassembled WGS sequence"/>
</dbReference>
<dbReference type="PROSITE" id="PS00194">
    <property type="entry name" value="THIOREDOXIN_1"/>
    <property type="match status" value="1"/>
</dbReference>
<comment type="caution">
    <text evidence="6">The sequence shown here is derived from an EMBL/GenBank/DDBJ whole genome shotgun (WGS) entry which is preliminary data.</text>
</comment>
<dbReference type="InterPro" id="IPR036249">
    <property type="entry name" value="Thioredoxin-like_sf"/>
</dbReference>
<gene>
    <name evidence="6" type="ORF">FPE01S_02_01250</name>
</gene>
<feature type="domain" description="Thioredoxin" evidence="5">
    <location>
        <begin position="234"/>
        <end position="374"/>
    </location>
</feature>
<dbReference type="PANTHER" id="PTHR42852:SF6">
    <property type="entry name" value="THIOL:DISULFIDE INTERCHANGE PROTEIN DSBE"/>
    <property type="match status" value="1"/>
</dbReference>
<proteinExistence type="predicted"/>